<accession>A0A7G8PGD2</accession>
<evidence type="ECO:0000256" key="1">
    <source>
        <dbReference type="SAM" id="MobiDB-lite"/>
    </source>
</evidence>
<dbReference type="AlphaFoldDB" id="A0A7G8PGD2"/>
<dbReference type="Proteomes" id="UP000515498">
    <property type="component" value="Chromosome"/>
</dbReference>
<gene>
    <name evidence="5" type="ORF">HZU40_03320</name>
</gene>
<dbReference type="InterPro" id="IPR052336">
    <property type="entry name" value="MlaD_Phospholipid_Transporter"/>
</dbReference>
<dbReference type="NCBIfam" id="TIGR00996">
    <property type="entry name" value="Mtu_fam_mce"/>
    <property type="match status" value="1"/>
</dbReference>
<dbReference type="InterPro" id="IPR005693">
    <property type="entry name" value="Mce"/>
</dbReference>
<dbReference type="EMBL" id="CP059894">
    <property type="protein sequence ID" value="QNJ93398.1"/>
    <property type="molecule type" value="Genomic_DNA"/>
</dbReference>
<feature type="domain" description="Mammalian cell entry C-terminal" evidence="4">
    <location>
        <begin position="123"/>
        <end position="343"/>
    </location>
</feature>
<dbReference type="GO" id="GO:0005576">
    <property type="term" value="C:extracellular region"/>
    <property type="evidence" value="ECO:0007669"/>
    <property type="project" value="TreeGrafter"/>
</dbReference>
<feature type="transmembrane region" description="Helical" evidence="2">
    <location>
        <begin position="12"/>
        <end position="34"/>
    </location>
</feature>
<dbReference type="InterPro" id="IPR024516">
    <property type="entry name" value="Mce_C"/>
</dbReference>
<feature type="domain" description="Mce/MlaD" evidence="3">
    <location>
        <begin position="45"/>
        <end position="118"/>
    </location>
</feature>
<keyword evidence="2" id="KW-1133">Transmembrane helix</keyword>
<feature type="region of interest" description="Disordered" evidence="1">
    <location>
        <begin position="408"/>
        <end position="447"/>
    </location>
</feature>
<evidence type="ECO:0000259" key="3">
    <source>
        <dbReference type="Pfam" id="PF02470"/>
    </source>
</evidence>
<keyword evidence="2" id="KW-0812">Transmembrane</keyword>
<evidence type="ECO:0000313" key="5">
    <source>
        <dbReference type="EMBL" id="QNJ93398.1"/>
    </source>
</evidence>
<dbReference type="RefSeq" id="WP_187097522.1">
    <property type="nucleotide sequence ID" value="NZ_CP059894.1"/>
</dbReference>
<dbReference type="PANTHER" id="PTHR33371">
    <property type="entry name" value="INTERMEMBRANE PHOSPHOLIPID TRANSPORT SYSTEM BINDING PROTEIN MLAD-RELATED"/>
    <property type="match status" value="1"/>
</dbReference>
<organism evidence="5 6">
    <name type="scientific">Mycolicibacterium fluoranthenivorans</name>
    <dbReference type="NCBI Taxonomy" id="258505"/>
    <lineage>
        <taxon>Bacteria</taxon>
        <taxon>Bacillati</taxon>
        <taxon>Actinomycetota</taxon>
        <taxon>Actinomycetes</taxon>
        <taxon>Mycobacteriales</taxon>
        <taxon>Mycobacteriaceae</taxon>
        <taxon>Mycolicibacterium</taxon>
    </lineage>
</organism>
<name>A0A7G8PGD2_9MYCO</name>
<dbReference type="GO" id="GO:0051701">
    <property type="term" value="P:biological process involved in interaction with host"/>
    <property type="evidence" value="ECO:0007669"/>
    <property type="project" value="TreeGrafter"/>
</dbReference>
<evidence type="ECO:0000259" key="4">
    <source>
        <dbReference type="Pfam" id="PF11887"/>
    </source>
</evidence>
<protein>
    <submittedName>
        <fullName evidence="5">MCE family protein</fullName>
    </submittedName>
</protein>
<evidence type="ECO:0000313" key="6">
    <source>
        <dbReference type="Proteomes" id="UP000515498"/>
    </source>
</evidence>
<proteinExistence type="predicted"/>
<dbReference type="PANTHER" id="PTHR33371:SF19">
    <property type="entry name" value="MCE-FAMILY PROTEIN MCE4A"/>
    <property type="match status" value="1"/>
</dbReference>
<evidence type="ECO:0000256" key="2">
    <source>
        <dbReference type="SAM" id="Phobius"/>
    </source>
</evidence>
<dbReference type="KEGG" id="mflu:HZU40_03320"/>
<reference evidence="5 6" key="1">
    <citation type="submission" date="2020-07" db="EMBL/GenBank/DDBJ databases">
        <title>Draft genome sequence of four isobutane-metabolizing strains capable of cometabolically degrading diverse ether contaminants.</title>
        <authorList>
            <person name="Chen W."/>
            <person name="Faulkner N."/>
            <person name="Smith C."/>
            <person name="Hyman M."/>
        </authorList>
    </citation>
    <scope>NUCLEOTIDE SEQUENCE [LARGE SCALE GENOMIC DNA]</scope>
    <source>
        <strain evidence="5 6">2A</strain>
    </source>
</reference>
<dbReference type="Pfam" id="PF11887">
    <property type="entry name" value="Mce4_CUP1"/>
    <property type="match status" value="1"/>
</dbReference>
<dbReference type="InterPro" id="IPR003399">
    <property type="entry name" value="Mce/MlaD"/>
</dbReference>
<dbReference type="Pfam" id="PF02470">
    <property type="entry name" value="MlaD"/>
    <property type="match status" value="1"/>
</dbReference>
<keyword evidence="2" id="KW-0472">Membrane</keyword>
<sequence>MKRKIGDNVVSPRWWALLLVASMVGGLWLTWALYNREFSPKAVVSLTSERSGLMMEPGNAVKMRGVEVGRVAALSGGSGPVTLTLNLNPDQLKFIPSNVEVRITASTAFGPKYVDFTAPQHPSATHLAPGAVLQSRNVSTEVNTVFDNLVDLLHQVDPAKLNGILTTLAEGLRGRGEQIGRAISASSEVLGTLNANSDTIRQDFRSLKGFTDAYGTAAPALLSTLDSLTTTSQTINAGAKQLDGLLLSVTGLANTGNDFLGANKDKLVDAVNILNPTTTLLYKYNPEYTCLLVGARWYLDHGIYDATGGQNGYSLITDTALLLGKDPYKYPDNLPIVAAKGGPGGKPSCGSLPDASKNSPVRSLVTNTGWGTGIDQRPNIGLAHPCFANYFPVTRAAPESPTYRCVGPPSPGLVLPPAPPSAMAAPVPPSPPLDPSIPPPPVGAPAP</sequence>